<comment type="subcellular location">
    <subcellularLocation>
        <location evidence="1">Membrane</location>
        <topology evidence="1">Multi-pass membrane protein</topology>
    </subcellularLocation>
</comment>
<organism evidence="3">
    <name type="scientific">Aegilops tauschii</name>
    <name type="common">Tausch's goatgrass</name>
    <name type="synonym">Aegilops squarrosa</name>
    <dbReference type="NCBI Taxonomy" id="37682"/>
    <lineage>
        <taxon>Eukaryota</taxon>
        <taxon>Viridiplantae</taxon>
        <taxon>Streptophyta</taxon>
        <taxon>Embryophyta</taxon>
        <taxon>Tracheophyta</taxon>
        <taxon>Spermatophyta</taxon>
        <taxon>Magnoliopsida</taxon>
        <taxon>Liliopsida</taxon>
        <taxon>Poales</taxon>
        <taxon>Poaceae</taxon>
        <taxon>BOP clade</taxon>
        <taxon>Pooideae</taxon>
        <taxon>Triticodae</taxon>
        <taxon>Triticeae</taxon>
        <taxon>Triticinae</taxon>
        <taxon>Aegilops</taxon>
    </lineage>
</organism>
<accession>R7W8K1</accession>
<evidence type="ECO:0000259" key="2">
    <source>
        <dbReference type="Pfam" id="PF14159"/>
    </source>
</evidence>
<dbReference type="AlphaFoldDB" id="R7W8K1"/>
<name>R7W8K1_AEGTA</name>
<dbReference type="InterPro" id="IPR025564">
    <property type="entry name" value="CAAD_dom"/>
</dbReference>
<reference evidence="3" key="1">
    <citation type="submission" date="2015-06" db="UniProtKB">
        <authorList>
            <consortium name="EnsemblPlants"/>
        </authorList>
    </citation>
    <scope>IDENTIFICATION</scope>
</reference>
<dbReference type="GO" id="GO:0009535">
    <property type="term" value="C:chloroplast thylakoid membrane"/>
    <property type="evidence" value="ECO:0007669"/>
    <property type="project" value="TreeGrafter"/>
</dbReference>
<feature type="domain" description="Cyanobacterial aminoacyl-tRNA synthetase CAAD" evidence="2">
    <location>
        <begin position="95"/>
        <end position="156"/>
    </location>
</feature>
<dbReference type="PANTHER" id="PTHR33222">
    <property type="match status" value="1"/>
</dbReference>
<dbReference type="ExpressionAtlas" id="R7W8K1">
    <property type="expression patterns" value="baseline"/>
</dbReference>
<evidence type="ECO:0000313" key="3">
    <source>
        <dbReference type="EnsemblPlants" id="EMT18382"/>
    </source>
</evidence>
<dbReference type="InterPro" id="IPR033344">
    <property type="entry name" value="CURT1"/>
</dbReference>
<sequence>MAALLCISTPAVVALPRLPHRRAPPCNIALTAPVSARLSLRRRSLPTTGLRCSGTEVGVAAAIRMAAAAPFGHNLVALGIAGDEEAANKLGLKEMATYVIYGTGAFFAGWVLSAVVSAIDSIPLLPRILEMVGLGYTVWFSSRYLLFKSRHESLWEVGMIWCIWFIQSRGACDGTDATPLINNGCHNTQKGGNLTAATKSVVTLMVNKKMYKMTWKADDGELLEAAFSPYKSLKATTAPRCMIFEWLILHGRILTLGESNPTCHLCLATNDTTVDLCQAA</sequence>
<dbReference type="EnsemblPlants" id="EMT18382">
    <property type="protein sequence ID" value="EMT18382"/>
    <property type="gene ID" value="F775_05588"/>
</dbReference>
<dbReference type="PANTHER" id="PTHR33222:SF37">
    <property type="entry name" value="OS06G0217700 PROTEIN"/>
    <property type="match status" value="1"/>
</dbReference>
<protein>
    <recommendedName>
        <fullName evidence="2">Cyanobacterial aminoacyl-tRNA synthetase CAAD domain-containing protein</fullName>
    </recommendedName>
</protein>
<dbReference type="Pfam" id="PF14159">
    <property type="entry name" value="CAAD"/>
    <property type="match status" value="1"/>
</dbReference>
<evidence type="ECO:0000256" key="1">
    <source>
        <dbReference type="ARBA" id="ARBA00004141"/>
    </source>
</evidence>
<proteinExistence type="predicted"/>